<dbReference type="EMBL" id="JARBHB010000001">
    <property type="protein sequence ID" value="KAJ8897091.1"/>
    <property type="molecule type" value="Genomic_DNA"/>
</dbReference>
<evidence type="ECO:0000313" key="1">
    <source>
        <dbReference type="EMBL" id="KAJ8897091.1"/>
    </source>
</evidence>
<dbReference type="Proteomes" id="UP001159363">
    <property type="component" value="Chromosome 1"/>
</dbReference>
<reference evidence="1 2" key="1">
    <citation type="submission" date="2023-02" db="EMBL/GenBank/DDBJ databases">
        <title>LHISI_Scaffold_Assembly.</title>
        <authorList>
            <person name="Stuart O.P."/>
            <person name="Cleave R."/>
            <person name="Magrath M.J.L."/>
            <person name="Mikheyev A.S."/>
        </authorList>
    </citation>
    <scope>NUCLEOTIDE SEQUENCE [LARGE SCALE GENOMIC DNA]</scope>
    <source>
        <strain evidence="1">Daus_M_001</strain>
        <tissue evidence="1">Leg muscle</tissue>
    </source>
</reference>
<protein>
    <submittedName>
        <fullName evidence="1">Uncharacterized protein</fullName>
    </submittedName>
</protein>
<organism evidence="1 2">
    <name type="scientific">Dryococelus australis</name>
    <dbReference type="NCBI Taxonomy" id="614101"/>
    <lineage>
        <taxon>Eukaryota</taxon>
        <taxon>Metazoa</taxon>
        <taxon>Ecdysozoa</taxon>
        <taxon>Arthropoda</taxon>
        <taxon>Hexapoda</taxon>
        <taxon>Insecta</taxon>
        <taxon>Pterygota</taxon>
        <taxon>Neoptera</taxon>
        <taxon>Polyneoptera</taxon>
        <taxon>Phasmatodea</taxon>
        <taxon>Verophasmatodea</taxon>
        <taxon>Anareolatae</taxon>
        <taxon>Phasmatidae</taxon>
        <taxon>Eurycanthinae</taxon>
        <taxon>Dryococelus</taxon>
    </lineage>
</organism>
<gene>
    <name evidence="1" type="ORF">PR048_002437</name>
</gene>
<sequence>MFTIRWTGKFWSGTWSDMCIKQCLMRPMKAFGDLTYSRGVTDCALSKWILGTPYFVKDFLGTSITVSEQHIEHRKSRKQRDLVDVEKFTAWFQQHNPFPKCSGELVSLSSGFVSDDSVDCDQGYEKGVAAMRKTKGKHFEELKLHRADMVKTQAMLESVKIQSKEVTGNKSSLMKVFDECIVNELDIGDAAIILYGATKQEEQNRRFTKKSSCDISFDENTMCMTGKEEFLGNKRNQKKSIT</sequence>
<comment type="caution">
    <text evidence="1">The sequence shown here is derived from an EMBL/GenBank/DDBJ whole genome shotgun (WGS) entry which is preliminary data.</text>
</comment>
<evidence type="ECO:0000313" key="2">
    <source>
        <dbReference type="Proteomes" id="UP001159363"/>
    </source>
</evidence>
<name>A0ABQ9IK68_9NEOP</name>
<proteinExistence type="predicted"/>
<keyword evidence="2" id="KW-1185">Reference proteome</keyword>
<accession>A0ABQ9IK68</accession>